<protein>
    <submittedName>
        <fullName evidence="2">Uncharacterized protein</fullName>
    </submittedName>
</protein>
<dbReference type="AlphaFoldDB" id="A0A7J8H1Q5"/>
<feature type="region of interest" description="Disordered" evidence="1">
    <location>
        <begin position="1"/>
        <end position="24"/>
    </location>
</feature>
<name>A0A7J8H1Q5_ROUAE</name>
<reference evidence="2 3" key="1">
    <citation type="journal article" date="2020" name="Nature">
        <title>Six reference-quality genomes reveal evolution of bat adaptations.</title>
        <authorList>
            <person name="Jebb D."/>
            <person name="Huang Z."/>
            <person name="Pippel M."/>
            <person name="Hughes G.M."/>
            <person name="Lavrichenko K."/>
            <person name="Devanna P."/>
            <person name="Winkler S."/>
            <person name="Jermiin L.S."/>
            <person name="Skirmuntt E.C."/>
            <person name="Katzourakis A."/>
            <person name="Burkitt-Gray L."/>
            <person name="Ray D.A."/>
            <person name="Sullivan K.A.M."/>
            <person name="Roscito J.G."/>
            <person name="Kirilenko B.M."/>
            <person name="Davalos L.M."/>
            <person name="Corthals A.P."/>
            <person name="Power M.L."/>
            <person name="Jones G."/>
            <person name="Ransome R.D."/>
            <person name="Dechmann D.K.N."/>
            <person name="Locatelli A.G."/>
            <person name="Puechmaille S.J."/>
            <person name="Fedrigo O."/>
            <person name="Jarvis E.D."/>
            <person name="Hiller M."/>
            <person name="Vernes S.C."/>
            <person name="Myers E.W."/>
            <person name="Teeling E.C."/>
        </authorList>
    </citation>
    <scope>NUCLEOTIDE SEQUENCE [LARGE SCALE GENOMIC DNA]</scope>
    <source>
        <strain evidence="2">MRouAeg1</strain>
        <tissue evidence="2">Muscle</tissue>
    </source>
</reference>
<gene>
    <name evidence="2" type="ORF">HJG63_011419</name>
</gene>
<evidence type="ECO:0000256" key="1">
    <source>
        <dbReference type="SAM" id="MobiDB-lite"/>
    </source>
</evidence>
<proteinExistence type="predicted"/>
<organism evidence="2 3">
    <name type="scientific">Rousettus aegyptiacus</name>
    <name type="common">Egyptian fruit bat</name>
    <name type="synonym">Pteropus aegyptiacus</name>
    <dbReference type="NCBI Taxonomy" id="9407"/>
    <lineage>
        <taxon>Eukaryota</taxon>
        <taxon>Metazoa</taxon>
        <taxon>Chordata</taxon>
        <taxon>Craniata</taxon>
        <taxon>Vertebrata</taxon>
        <taxon>Euteleostomi</taxon>
        <taxon>Mammalia</taxon>
        <taxon>Eutheria</taxon>
        <taxon>Laurasiatheria</taxon>
        <taxon>Chiroptera</taxon>
        <taxon>Yinpterochiroptera</taxon>
        <taxon>Pteropodoidea</taxon>
        <taxon>Pteropodidae</taxon>
        <taxon>Rousettinae</taxon>
        <taxon>Rousettus</taxon>
    </lineage>
</organism>
<sequence length="218" mass="24320">MGKLSAGFRADAGQMRAVQDPEMIHTRAHHTCRHARTRATHADPQHRHACAPLTQMCACVCARACAGQRNRVHTMRANARTGTPAQTREERHRAHTHTRACTGTHTLFIHTKLQCTCAQTPTHPAHGRAHGYTCQHAHAGTGRREHRPNHTCKRARVRTHTATHGCTHGRVRESYTTPAYGEAHGPVHVMHTPTCSYTHTRVWKVSPALRTLEPKKLS</sequence>
<comment type="caution">
    <text evidence="2">The sequence shown here is derived from an EMBL/GenBank/DDBJ whole genome shotgun (WGS) entry which is preliminary data.</text>
</comment>
<dbReference type="Proteomes" id="UP000593571">
    <property type="component" value="Unassembled WGS sequence"/>
</dbReference>
<accession>A0A7J8H1Q5</accession>
<dbReference type="EMBL" id="JACASE010000005">
    <property type="protein sequence ID" value="KAF6466127.1"/>
    <property type="molecule type" value="Genomic_DNA"/>
</dbReference>
<evidence type="ECO:0000313" key="3">
    <source>
        <dbReference type="Proteomes" id="UP000593571"/>
    </source>
</evidence>
<keyword evidence="3" id="KW-1185">Reference proteome</keyword>
<evidence type="ECO:0000313" key="2">
    <source>
        <dbReference type="EMBL" id="KAF6466127.1"/>
    </source>
</evidence>